<reference evidence="12" key="2">
    <citation type="submission" date="2025-04" db="UniProtKB">
        <authorList>
            <consortium name="RefSeq"/>
        </authorList>
    </citation>
    <scope>IDENTIFICATION</scope>
    <source>
        <strain evidence="12">DH4</strain>
        <tissue evidence="12">Whole body</tissue>
    </source>
</reference>
<dbReference type="PANTHER" id="PTHR14110:SF0">
    <property type="entry name" value="MITOCHONDRIAL IMPORT INNER MEMBRANE TRANSLOCASE SUBUNIT TIM22"/>
    <property type="match status" value="1"/>
</dbReference>
<organism evidence="10">
    <name type="scientific">Apis mellifera</name>
    <name type="common">Honeybee</name>
    <dbReference type="NCBI Taxonomy" id="7460"/>
    <lineage>
        <taxon>Eukaryota</taxon>
        <taxon>Metazoa</taxon>
        <taxon>Ecdysozoa</taxon>
        <taxon>Arthropoda</taxon>
        <taxon>Hexapoda</taxon>
        <taxon>Insecta</taxon>
        <taxon>Pterygota</taxon>
        <taxon>Neoptera</taxon>
        <taxon>Endopterygota</taxon>
        <taxon>Hymenoptera</taxon>
        <taxon>Apocrita</taxon>
        <taxon>Aculeata</taxon>
        <taxon>Apoidea</taxon>
        <taxon>Anthophila</taxon>
        <taxon>Apidae</taxon>
        <taxon>Apis</taxon>
    </lineage>
</organism>
<gene>
    <name evidence="12" type="primary">LOC100576422</name>
</gene>
<evidence type="ECO:0000256" key="9">
    <source>
        <dbReference type="RuleBase" id="RU367038"/>
    </source>
</evidence>
<evidence type="ECO:0000313" key="12">
    <source>
        <dbReference type="RefSeq" id="XP_006566942.2"/>
    </source>
</evidence>
<evidence type="ECO:0000256" key="6">
    <source>
        <dbReference type="ARBA" id="ARBA00023128"/>
    </source>
</evidence>
<comment type="subcellular location">
    <subcellularLocation>
        <location evidence="1 9">Mitochondrion inner membrane</location>
        <topology evidence="1 9">Multi-pass membrane protein</topology>
    </subcellularLocation>
</comment>
<keyword evidence="6 9" id="KW-0496">Mitochondrion</keyword>
<keyword evidence="5" id="KW-1133">Transmembrane helix</keyword>
<reference evidence="10" key="1">
    <citation type="submission" date="2021-01" db="UniProtKB">
        <authorList>
            <consortium name="EnsemblMetazoa"/>
        </authorList>
    </citation>
    <scope>IDENTIFICATION</scope>
    <source>
        <strain evidence="10">DH4</strain>
    </source>
</reference>
<dbReference type="PANTHER" id="PTHR14110">
    <property type="entry name" value="MITOCHONDRIAL IMPORT INNER MEMBRANE TRANSLOCASE SUBUNIT TIM22"/>
    <property type="match status" value="1"/>
</dbReference>
<dbReference type="EnsemblMetazoa" id="XM_006566879">
    <property type="protein sequence ID" value="XP_006566942"/>
    <property type="gene ID" value="LOC100576422"/>
</dbReference>
<dbReference type="InterPro" id="IPR039175">
    <property type="entry name" value="TIM22"/>
</dbReference>
<dbReference type="GeneID" id="100576422"/>
<evidence type="ECO:0000256" key="5">
    <source>
        <dbReference type="ARBA" id="ARBA00022989"/>
    </source>
</evidence>
<evidence type="ECO:0000256" key="7">
    <source>
        <dbReference type="ARBA" id="ARBA00023136"/>
    </source>
</evidence>
<dbReference type="RefSeq" id="XP_006566942.2">
    <property type="nucleotide sequence ID" value="XM_006566879.2"/>
</dbReference>
<evidence type="ECO:0000313" key="10">
    <source>
        <dbReference type="EnsemblMetazoa" id="XP_006566942"/>
    </source>
</evidence>
<dbReference type="GO" id="GO:0045039">
    <property type="term" value="P:protein insertion into mitochondrial inner membrane"/>
    <property type="evidence" value="ECO:0007669"/>
    <property type="project" value="UniProtKB-UniRule"/>
</dbReference>
<protein>
    <recommendedName>
        <fullName evidence="9">Mitochondrial import inner membrane translocase subunit TIM22</fullName>
    </recommendedName>
</protein>
<dbReference type="Pfam" id="PF02466">
    <property type="entry name" value="Tim17"/>
    <property type="match status" value="1"/>
</dbReference>
<sequence>MITFSIKLFSAINILDNTYICIQKYIFGILKCIYGNIELNMFNINPSKSSLLDTSENNVISDMDLDKIALHLITQQRFRENIIIPRTVGPVRIKTNEEKLVESAMESCIFKSIASCVIGYGLGAAIGLFSSSVNSNVATVEKQQTVREVFREMKTTTLGYAKNFAVVGCVYSAIECAIESYRGKTDWKNGTYAGGLTGGIIGLRAGIKAGLIGAAGFAAFSTVIDYYMHKS</sequence>
<name>A0A7M7GUF8_APIME</name>
<comment type="subunit">
    <text evidence="9">Component of the TIM22 complex.</text>
</comment>
<keyword evidence="11" id="KW-1185">Reference proteome</keyword>
<evidence type="ECO:0000256" key="3">
    <source>
        <dbReference type="ARBA" id="ARBA00022692"/>
    </source>
</evidence>
<keyword evidence="7" id="KW-0472">Membrane</keyword>
<dbReference type="OrthoDB" id="75343at2759"/>
<evidence type="ECO:0000256" key="8">
    <source>
        <dbReference type="ARBA" id="ARBA00024713"/>
    </source>
</evidence>
<comment type="similarity">
    <text evidence="2 9">Belongs to the Tim17/Tim22/Tim23 family.</text>
</comment>
<proteinExistence type="inferred from homology"/>
<accession>A0A7M7GUF8</accession>
<evidence type="ECO:0000313" key="11">
    <source>
        <dbReference type="Proteomes" id="UP000005203"/>
    </source>
</evidence>
<dbReference type="GO" id="GO:0042721">
    <property type="term" value="C:TIM22 mitochondrial import inner membrane insertion complex"/>
    <property type="evidence" value="ECO:0007669"/>
    <property type="project" value="UniProtKB-UniRule"/>
</dbReference>
<evidence type="ECO:0000256" key="1">
    <source>
        <dbReference type="ARBA" id="ARBA00004448"/>
    </source>
</evidence>
<dbReference type="Proteomes" id="UP000005203">
    <property type="component" value="Linkage group LG12"/>
</dbReference>
<comment type="function">
    <text evidence="8 9">Essential core component of the TIM22 complex, a complex that mediates the import and insertion of multi-pass transmembrane proteins into the mitochondrial inner membrane. In the TIM22 complex, it constitutes the voltage-activated and signal-gated channel. Forms a twin-pore translocase that uses the membrane potential as external driving force in 2 voltage-dependent steps.</text>
</comment>
<accession>A0A8B6Z3H6</accession>
<keyword evidence="9" id="KW-0813">Transport</keyword>
<dbReference type="AlphaFoldDB" id="A0A7M7GUF8"/>
<dbReference type="KEGG" id="ame:100576422"/>
<evidence type="ECO:0000256" key="2">
    <source>
        <dbReference type="ARBA" id="ARBA00008444"/>
    </source>
</evidence>
<keyword evidence="9" id="KW-0653">Protein transport</keyword>
<dbReference type="GO" id="GO:0008320">
    <property type="term" value="F:protein transmembrane transporter activity"/>
    <property type="evidence" value="ECO:0007669"/>
    <property type="project" value="UniProtKB-UniRule"/>
</dbReference>
<evidence type="ECO:0000256" key="4">
    <source>
        <dbReference type="ARBA" id="ARBA00022792"/>
    </source>
</evidence>
<dbReference type="GO" id="GO:0030943">
    <property type="term" value="F:mitochondrion targeting sequence binding"/>
    <property type="evidence" value="ECO:0007669"/>
    <property type="project" value="TreeGrafter"/>
</dbReference>
<keyword evidence="9" id="KW-0811">Translocation</keyword>
<keyword evidence="4 9" id="KW-0999">Mitochondrion inner membrane</keyword>
<keyword evidence="3" id="KW-0812">Transmembrane</keyword>